<dbReference type="CDD" id="cd04301">
    <property type="entry name" value="NAT_SF"/>
    <property type="match status" value="1"/>
</dbReference>
<name>A0ABT2LVR6_9HYPH</name>
<comment type="caution">
    <text evidence="2">The sequence shown here is derived from an EMBL/GenBank/DDBJ whole genome shotgun (WGS) entry which is preliminary data.</text>
</comment>
<organism evidence="2 3">
    <name type="scientific">Chelativorans salis</name>
    <dbReference type="NCBI Taxonomy" id="2978478"/>
    <lineage>
        <taxon>Bacteria</taxon>
        <taxon>Pseudomonadati</taxon>
        <taxon>Pseudomonadota</taxon>
        <taxon>Alphaproteobacteria</taxon>
        <taxon>Hyphomicrobiales</taxon>
        <taxon>Phyllobacteriaceae</taxon>
        <taxon>Chelativorans</taxon>
    </lineage>
</organism>
<evidence type="ECO:0000259" key="1">
    <source>
        <dbReference type="PROSITE" id="PS51186"/>
    </source>
</evidence>
<evidence type="ECO:0000313" key="3">
    <source>
        <dbReference type="Proteomes" id="UP001320831"/>
    </source>
</evidence>
<evidence type="ECO:0000313" key="2">
    <source>
        <dbReference type="EMBL" id="MCT7378632.1"/>
    </source>
</evidence>
<gene>
    <name evidence="2" type="ORF">N5A92_26845</name>
</gene>
<dbReference type="Pfam" id="PF13673">
    <property type="entry name" value="Acetyltransf_10"/>
    <property type="match status" value="1"/>
</dbReference>
<dbReference type="Gene3D" id="3.40.630.30">
    <property type="match status" value="1"/>
</dbReference>
<sequence length="165" mass="18335">MSLKIRSMRPDDARAFLEVHHAAVRATAARDYPSDVIEAWAPLPVTEVAIERVQTNRGHEYRLIAEIDDRIVGIGSLVVENAELRACYVSPEAGRKGVGSALVREMERVAKERGLSFLELDSSITAEPFYAKLGYEVRERGQHILGSGQPMACVKMRKELGSRQS</sequence>
<dbReference type="EMBL" id="JAOCZP010000016">
    <property type="protein sequence ID" value="MCT7378632.1"/>
    <property type="molecule type" value="Genomic_DNA"/>
</dbReference>
<feature type="domain" description="N-acetyltransferase" evidence="1">
    <location>
        <begin position="3"/>
        <end position="161"/>
    </location>
</feature>
<proteinExistence type="predicted"/>
<accession>A0ABT2LVR6</accession>
<dbReference type="SUPFAM" id="SSF55729">
    <property type="entry name" value="Acyl-CoA N-acyltransferases (Nat)"/>
    <property type="match status" value="1"/>
</dbReference>
<dbReference type="Proteomes" id="UP001320831">
    <property type="component" value="Unassembled WGS sequence"/>
</dbReference>
<protein>
    <submittedName>
        <fullName evidence="2">GNAT family N-acetyltransferase</fullName>
    </submittedName>
</protein>
<dbReference type="PANTHER" id="PTHR43451:SF1">
    <property type="entry name" value="ACETYLTRANSFERASE"/>
    <property type="match status" value="1"/>
</dbReference>
<dbReference type="RefSeq" id="WP_260907666.1">
    <property type="nucleotide sequence ID" value="NZ_JAOCZP010000016.1"/>
</dbReference>
<dbReference type="PANTHER" id="PTHR43451">
    <property type="entry name" value="ACETYLTRANSFERASE (GNAT) FAMILY PROTEIN"/>
    <property type="match status" value="1"/>
</dbReference>
<dbReference type="InterPro" id="IPR016181">
    <property type="entry name" value="Acyl_CoA_acyltransferase"/>
</dbReference>
<dbReference type="InterPro" id="IPR000182">
    <property type="entry name" value="GNAT_dom"/>
</dbReference>
<reference evidence="2 3" key="1">
    <citation type="submission" date="2022-09" db="EMBL/GenBank/DDBJ databases">
        <title>Chelativorans salina sp. nov., a novel slightly halophilic bacterium isolated from a saline lake sediment enrichment.</title>
        <authorList>
            <person name="Gao L."/>
            <person name="Fang B.-Z."/>
            <person name="Li W.-J."/>
        </authorList>
    </citation>
    <scope>NUCLEOTIDE SEQUENCE [LARGE SCALE GENOMIC DNA]</scope>
    <source>
        <strain evidence="2 3">EGI FJ00035</strain>
    </source>
</reference>
<dbReference type="PROSITE" id="PS51186">
    <property type="entry name" value="GNAT"/>
    <property type="match status" value="1"/>
</dbReference>
<keyword evidence="3" id="KW-1185">Reference proteome</keyword>
<dbReference type="InterPro" id="IPR052564">
    <property type="entry name" value="N-acetyltrans/Recomb-assoc"/>
</dbReference>